<dbReference type="Pfam" id="PF10609">
    <property type="entry name" value="ParA"/>
    <property type="match status" value="1"/>
</dbReference>
<evidence type="ECO:0000256" key="1">
    <source>
        <dbReference type="ARBA" id="ARBA00022723"/>
    </source>
</evidence>
<dbReference type="AlphaFoldDB" id="A0A1E7QL51"/>
<proteinExistence type="inferred from homology"/>
<dbReference type="GO" id="GO:0046872">
    <property type="term" value="F:metal ion binding"/>
    <property type="evidence" value="ECO:0007669"/>
    <property type="project" value="UniProtKB-KW"/>
</dbReference>
<sequence>MISEKAVIEKLKSVIDLKSGQDVISLGIISSIVIKEGHVGFALELSTTQAFSQRIEELRKQCEETVKSLPGVTKVTIVITQQAVNSAQRTKLNIDGVQKTIIVASGKGGVGKSTIALYLALFLAKLKYKTALVDADIYGPSIPQMLGTQNLQPVIRNGKAIPIEKYGIYTTSIGYFIDQGRAAIWRGPMVTKALYNLLIGNKWNDIEYMIIDTPPGTGDIHLSLAEKFNLTGTVLVSTPQMLALNDVRKAYDMFKKLNIPIIGIVENMSYFIYNGMKIHIFGREDMSKELQIKLLGRIPIDQKICQATDSGNPLKLNQDLITMYQEIALSVIRALTKQ</sequence>
<dbReference type="InterPro" id="IPR033756">
    <property type="entry name" value="YlxH/NBP35"/>
</dbReference>
<dbReference type="InterPro" id="IPR044304">
    <property type="entry name" value="NUBPL-like"/>
</dbReference>
<organism evidence="8 9">
    <name type="scientific">Wolbachia pipientis</name>
    <dbReference type="NCBI Taxonomy" id="955"/>
    <lineage>
        <taxon>Bacteria</taxon>
        <taxon>Pseudomonadati</taxon>
        <taxon>Pseudomonadota</taxon>
        <taxon>Alphaproteobacteria</taxon>
        <taxon>Rickettsiales</taxon>
        <taxon>Anaplasmataceae</taxon>
        <taxon>Wolbachieae</taxon>
        <taxon>Wolbachia</taxon>
    </lineage>
</organism>
<dbReference type="GO" id="GO:0140663">
    <property type="term" value="F:ATP-dependent FeS chaperone activity"/>
    <property type="evidence" value="ECO:0007669"/>
    <property type="project" value="InterPro"/>
</dbReference>
<gene>
    <name evidence="8" type="ORF">BIY23_01145</name>
</gene>
<dbReference type="Gene3D" id="3.40.50.300">
    <property type="entry name" value="P-loop containing nucleotide triphosphate hydrolases"/>
    <property type="match status" value="1"/>
</dbReference>
<dbReference type="RefSeq" id="WP_070064726.1">
    <property type="nucleotide sequence ID" value="NZ_MJMG01000001.1"/>
</dbReference>
<reference evidence="8 9" key="1">
    <citation type="submission" date="2016-09" db="EMBL/GenBank/DDBJ databases">
        <title>Genomic evidence for plant-parasitic nematodes as the earliest Wolbachia hosts.</title>
        <authorList>
            <person name="Brown A.M."/>
            <person name="Wasala S.K."/>
            <person name="Howe D.K."/>
            <person name="Peetz A.B."/>
            <person name="Zasada I.A."/>
            <person name="Denver D.R."/>
        </authorList>
    </citation>
    <scope>NUCLEOTIDE SEQUENCE [LARGE SCALE GENOMIC DNA]</scope>
    <source>
        <strain evidence="9">wPpe</strain>
    </source>
</reference>
<evidence type="ECO:0000256" key="3">
    <source>
        <dbReference type="ARBA" id="ARBA00022840"/>
    </source>
</evidence>
<keyword evidence="2 6" id="KW-0547">Nucleotide-binding</keyword>
<evidence type="ECO:0000256" key="6">
    <source>
        <dbReference type="HAMAP-Rule" id="MF_02040"/>
    </source>
</evidence>
<dbReference type="PANTHER" id="PTHR42961:SF2">
    <property type="entry name" value="IRON-SULFUR PROTEIN NUBPL"/>
    <property type="match status" value="1"/>
</dbReference>
<dbReference type="HAMAP" id="MF_02040">
    <property type="entry name" value="Mrp_NBP35"/>
    <property type="match status" value="1"/>
</dbReference>
<feature type="domain" description="MIP18 family-like" evidence="7">
    <location>
        <begin position="5"/>
        <end position="76"/>
    </location>
</feature>
<keyword evidence="9" id="KW-1185">Reference proteome</keyword>
<dbReference type="Gene3D" id="3.30.300.130">
    <property type="entry name" value="Fe-S cluster assembly (FSCA)"/>
    <property type="match status" value="1"/>
</dbReference>
<protein>
    <recommendedName>
        <fullName evidence="6">Iron-sulfur cluster carrier protein</fullName>
    </recommendedName>
</protein>
<keyword evidence="5 6" id="KW-0411">Iron-sulfur</keyword>
<feature type="binding site" evidence="6">
    <location>
        <begin position="106"/>
        <end position="113"/>
    </location>
    <ligand>
        <name>ATP</name>
        <dbReference type="ChEBI" id="CHEBI:30616"/>
    </ligand>
</feature>
<keyword evidence="3 6" id="KW-0067">ATP-binding</keyword>
<dbReference type="EMBL" id="MJMG01000001">
    <property type="protein sequence ID" value="OEY87076.1"/>
    <property type="molecule type" value="Genomic_DNA"/>
</dbReference>
<keyword evidence="6" id="KW-0378">Hydrolase</keyword>
<comment type="function">
    <text evidence="6">Binds and transfers iron-sulfur (Fe-S) clusters to target apoproteins. Can hydrolyze ATP.</text>
</comment>
<evidence type="ECO:0000259" key="7">
    <source>
        <dbReference type="Pfam" id="PF01883"/>
    </source>
</evidence>
<evidence type="ECO:0000256" key="2">
    <source>
        <dbReference type="ARBA" id="ARBA00022741"/>
    </source>
</evidence>
<dbReference type="GO" id="GO:0016226">
    <property type="term" value="P:iron-sulfur cluster assembly"/>
    <property type="evidence" value="ECO:0007669"/>
    <property type="project" value="InterPro"/>
</dbReference>
<dbReference type="CDD" id="cd02037">
    <property type="entry name" value="Mrp_NBP35"/>
    <property type="match status" value="1"/>
</dbReference>
<dbReference type="InterPro" id="IPR002744">
    <property type="entry name" value="MIP18-like"/>
</dbReference>
<dbReference type="InterPro" id="IPR019591">
    <property type="entry name" value="Mrp/NBP35_ATP-bd"/>
</dbReference>
<dbReference type="InterPro" id="IPR027417">
    <property type="entry name" value="P-loop_NTPase"/>
</dbReference>
<accession>A0A1E7QL51</accession>
<dbReference type="Proteomes" id="UP000175679">
    <property type="component" value="Unassembled WGS sequence"/>
</dbReference>
<evidence type="ECO:0000313" key="8">
    <source>
        <dbReference type="EMBL" id="OEY87076.1"/>
    </source>
</evidence>
<dbReference type="OrthoDB" id="9809679at2"/>
<evidence type="ECO:0000256" key="4">
    <source>
        <dbReference type="ARBA" id="ARBA00023004"/>
    </source>
</evidence>
<dbReference type="PANTHER" id="PTHR42961">
    <property type="entry name" value="IRON-SULFUR PROTEIN NUBPL"/>
    <property type="match status" value="1"/>
</dbReference>
<dbReference type="GO" id="GO:0051539">
    <property type="term" value="F:4 iron, 4 sulfur cluster binding"/>
    <property type="evidence" value="ECO:0007669"/>
    <property type="project" value="TreeGrafter"/>
</dbReference>
<keyword evidence="1 6" id="KW-0479">Metal-binding</keyword>
<dbReference type="SUPFAM" id="SSF52540">
    <property type="entry name" value="P-loop containing nucleoside triphosphate hydrolases"/>
    <property type="match status" value="1"/>
</dbReference>
<comment type="similarity">
    <text evidence="6">Belongs to the Mrp/NBP35 ATP-binding proteins family.</text>
</comment>
<evidence type="ECO:0000256" key="5">
    <source>
        <dbReference type="ARBA" id="ARBA00023014"/>
    </source>
</evidence>
<evidence type="ECO:0000313" key="9">
    <source>
        <dbReference type="Proteomes" id="UP000175679"/>
    </source>
</evidence>
<dbReference type="SUPFAM" id="SSF117916">
    <property type="entry name" value="Fe-S cluster assembly (FSCA) domain-like"/>
    <property type="match status" value="1"/>
</dbReference>
<comment type="caution">
    <text evidence="8">The sequence shown here is derived from an EMBL/GenBank/DDBJ whole genome shotgun (WGS) entry which is preliminary data.</text>
</comment>
<dbReference type="GO" id="GO:0016887">
    <property type="term" value="F:ATP hydrolysis activity"/>
    <property type="evidence" value="ECO:0007669"/>
    <property type="project" value="UniProtKB-UniRule"/>
</dbReference>
<keyword evidence="4 6" id="KW-0408">Iron</keyword>
<comment type="subunit">
    <text evidence="6">Homodimer.</text>
</comment>
<name>A0A1E7QL51_WOLPI</name>
<dbReference type="Pfam" id="PF01883">
    <property type="entry name" value="FeS_assembly_P"/>
    <property type="match status" value="1"/>
</dbReference>
<dbReference type="InterPro" id="IPR034904">
    <property type="entry name" value="FSCA_dom_sf"/>
</dbReference>
<dbReference type="GO" id="GO:0005524">
    <property type="term" value="F:ATP binding"/>
    <property type="evidence" value="ECO:0007669"/>
    <property type="project" value="UniProtKB-UniRule"/>
</dbReference>